<dbReference type="Proteomes" id="UP001528411">
    <property type="component" value="Unassembled WGS sequence"/>
</dbReference>
<evidence type="ECO:0000313" key="5">
    <source>
        <dbReference type="Proteomes" id="UP001528411"/>
    </source>
</evidence>
<keyword evidence="2" id="KW-0472">Membrane</keyword>
<evidence type="ECO:0000313" key="4">
    <source>
        <dbReference type="EMBL" id="MDC2891209.1"/>
    </source>
</evidence>
<comment type="subcellular location">
    <subcellularLocation>
        <location evidence="1">Cell outer membrane</location>
    </subcellularLocation>
</comment>
<keyword evidence="3" id="KW-0998">Cell outer membrane</keyword>
<proteinExistence type="predicted"/>
<dbReference type="RefSeq" id="WP_272182235.1">
    <property type="nucleotide sequence ID" value="NZ_JAQOMS010000002.1"/>
</dbReference>
<dbReference type="PANTHER" id="PTHR40980">
    <property type="entry name" value="PLUG DOMAIN-CONTAINING PROTEIN"/>
    <property type="match status" value="1"/>
</dbReference>
<evidence type="ECO:0000256" key="3">
    <source>
        <dbReference type="ARBA" id="ARBA00023237"/>
    </source>
</evidence>
<dbReference type="Gene3D" id="2.40.170.20">
    <property type="entry name" value="TonB-dependent receptor, beta-barrel domain"/>
    <property type="match status" value="1"/>
</dbReference>
<protein>
    <recommendedName>
        <fullName evidence="6">TonB-dependent receptor</fullName>
    </recommendedName>
</protein>
<keyword evidence="5" id="KW-1185">Reference proteome</keyword>
<evidence type="ECO:0008006" key="6">
    <source>
        <dbReference type="Google" id="ProtNLM"/>
    </source>
</evidence>
<dbReference type="EMBL" id="JAQOMS010000002">
    <property type="protein sequence ID" value="MDC2891209.1"/>
    <property type="molecule type" value="Genomic_DNA"/>
</dbReference>
<comment type="caution">
    <text evidence="4">The sequence shown here is derived from an EMBL/GenBank/DDBJ whole genome shotgun (WGS) entry which is preliminary data.</text>
</comment>
<gene>
    <name evidence="4" type="ORF">PN838_23780</name>
</gene>
<accession>A0ABT5FJ33</accession>
<evidence type="ECO:0000256" key="2">
    <source>
        <dbReference type="ARBA" id="ARBA00023136"/>
    </source>
</evidence>
<sequence>MSDTANFVAFYDKDGLQVRIAYNWRDKYLQSAARDPRFVEEYFQLDANISYQVNDNLSFLSKA</sequence>
<dbReference type="SUPFAM" id="SSF56935">
    <property type="entry name" value="Porins"/>
    <property type="match status" value="1"/>
</dbReference>
<name>A0ABT5FJ33_9GAMM</name>
<dbReference type="InterPro" id="IPR036942">
    <property type="entry name" value="Beta-barrel_TonB_sf"/>
</dbReference>
<reference evidence="4 5" key="1">
    <citation type="submission" date="2023-01" db="EMBL/GenBank/DDBJ databases">
        <title>Psychrosphaera sp. nov., isolated from marine algae.</title>
        <authorList>
            <person name="Bayburt H."/>
            <person name="Choi B.J."/>
            <person name="Kim J.M."/>
            <person name="Choi D.G."/>
            <person name="Jeon C.O."/>
        </authorList>
    </citation>
    <scope>NUCLEOTIDE SEQUENCE [LARGE SCALE GENOMIC DNA]</scope>
    <source>
        <strain evidence="4 5">G1-22</strain>
    </source>
</reference>
<organism evidence="4 5">
    <name type="scientific">Psychrosphaera algicola</name>
    <dbReference type="NCBI Taxonomy" id="3023714"/>
    <lineage>
        <taxon>Bacteria</taxon>
        <taxon>Pseudomonadati</taxon>
        <taxon>Pseudomonadota</taxon>
        <taxon>Gammaproteobacteria</taxon>
        <taxon>Alteromonadales</taxon>
        <taxon>Pseudoalteromonadaceae</taxon>
        <taxon>Psychrosphaera</taxon>
    </lineage>
</organism>
<evidence type="ECO:0000256" key="1">
    <source>
        <dbReference type="ARBA" id="ARBA00004442"/>
    </source>
</evidence>
<dbReference type="PANTHER" id="PTHR40980:SF3">
    <property type="entry name" value="TONB-DEPENDENT RECEPTOR-LIKE BETA-BARREL DOMAIN-CONTAINING PROTEIN"/>
    <property type="match status" value="1"/>
</dbReference>